<keyword evidence="1" id="KW-0472">Membrane</keyword>
<feature type="transmembrane region" description="Helical" evidence="1">
    <location>
        <begin position="364"/>
        <end position="385"/>
    </location>
</feature>
<feature type="transmembrane region" description="Helical" evidence="1">
    <location>
        <begin position="461"/>
        <end position="482"/>
    </location>
</feature>
<protein>
    <recommendedName>
        <fullName evidence="4">Lactate permease</fullName>
    </recommendedName>
</protein>
<reference evidence="3" key="1">
    <citation type="submission" date="2018-07" db="EMBL/GenBank/DDBJ databases">
        <authorList>
            <person name="Blom J."/>
        </authorList>
    </citation>
    <scope>NUCLEOTIDE SEQUENCE [LARGE SCALE GENOMIC DNA]</scope>
    <source>
        <strain evidence="3">CCOS 864</strain>
    </source>
</reference>
<accession>A0A380T1F1</accession>
<gene>
    <name evidence="2" type="ORF">CCOS864_03546</name>
</gene>
<dbReference type="Proteomes" id="UP000255177">
    <property type="component" value="Unassembled WGS sequence"/>
</dbReference>
<evidence type="ECO:0000313" key="2">
    <source>
        <dbReference type="EMBL" id="SUQ64092.1"/>
    </source>
</evidence>
<evidence type="ECO:0000313" key="3">
    <source>
        <dbReference type="Proteomes" id="UP000255177"/>
    </source>
</evidence>
<dbReference type="AlphaFoldDB" id="A0A380T1F1"/>
<name>A0A380T1F1_9PSED</name>
<dbReference type="EMBL" id="UIDD01000009">
    <property type="protein sequence ID" value="SUQ64092.1"/>
    <property type="molecule type" value="Genomic_DNA"/>
</dbReference>
<sequence>MSKLEQFRKQQALREQLANRPLLHVAAAPEDVAALLTKQTDSARLASLDYLSSLSLALQAAPRDAHELLRELDQEFDQVRVDDLLAKAQRDIIGAIAGPLGLGKFLAVYDKQGGNVTTVHNARQDFYANPDEEKYNRDDYDRGLNSQGKKFAGVGEKSVGSTFTRGQLDKEQKLRDGYTGETVKGDQTSPDHIIPLKTYHQNGGFMQSKTQRADFGTDTENLISTQRHINNSMNDDEKLEWLEKKSNGRQVTNEEHYKVDRKLVEKALKRGQETADRHGPSTSEKAAYYTTHAAQTGMTEGLKMGSQQAFGMLMVELFSGALDEIKELYRNGRQSDTILAELGERLKRVGVKVAGRWEQMLHGFSGGFISGFVSNAVTVMINLFVTTGKRAVRMIREGIFSLLKALKTFLFPPEEMTFAQAAHEALKLLAAGGVVIGGVVLEEAAEKLILGVPLFAPFAGVLTAVLVGAATALSMTFVCYLLDKIDLFGAVRAERDKQMIGSLDTRIDAQMTLSMSVIEELDGYLLTTSSPT</sequence>
<keyword evidence="1" id="KW-1133">Transmembrane helix</keyword>
<evidence type="ECO:0008006" key="4">
    <source>
        <dbReference type="Google" id="ProtNLM"/>
    </source>
</evidence>
<keyword evidence="3" id="KW-1185">Reference proteome</keyword>
<keyword evidence="1" id="KW-0812">Transmembrane</keyword>
<organism evidence="2 3">
    <name type="scientific">Pseudomonas wadenswilerensis</name>
    <dbReference type="NCBI Taxonomy" id="1785161"/>
    <lineage>
        <taxon>Bacteria</taxon>
        <taxon>Pseudomonadati</taxon>
        <taxon>Pseudomonadota</taxon>
        <taxon>Gammaproteobacteria</taxon>
        <taxon>Pseudomonadales</taxon>
        <taxon>Pseudomonadaceae</taxon>
        <taxon>Pseudomonas</taxon>
    </lineage>
</organism>
<evidence type="ECO:0000256" key="1">
    <source>
        <dbReference type="SAM" id="Phobius"/>
    </source>
</evidence>
<dbReference type="RefSeq" id="WP_115087709.1">
    <property type="nucleotide sequence ID" value="NZ_CBCSFG010000020.1"/>
</dbReference>
<feature type="transmembrane region" description="Helical" evidence="1">
    <location>
        <begin position="425"/>
        <end position="441"/>
    </location>
</feature>
<proteinExistence type="predicted"/>